<dbReference type="Pfam" id="PF03466">
    <property type="entry name" value="LysR_substrate"/>
    <property type="match status" value="1"/>
</dbReference>
<dbReference type="InterPro" id="IPR058163">
    <property type="entry name" value="LysR-type_TF_proteobact-type"/>
</dbReference>
<protein>
    <submittedName>
        <fullName evidence="6">LysR family transcriptional regulator</fullName>
    </submittedName>
</protein>
<reference evidence="7" key="1">
    <citation type="journal article" date="2019" name="Int. J. Syst. Evol. Microbiol.">
        <title>The Global Catalogue of Microorganisms (GCM) 10K type strain sequencing project: providing services to taxonomists for standard genome sequencing and annotation.</title>
        <authorList>
            <consortium name="The Broad Institute Genomics Platform"/>
            <consortium name="The Broad Institute Genome Sequencing Center for Infectious Disease"/>
            <person name="Wu L."/>
            <person name="Ma J."/>
        </authorList>
    </citation>
    <scope>NUCLEOTIDE SEQUENCE [LARGE SCALE GENOMIC DNA]</scope>
    <source>
        <strain evidence="7">KCTC 52039</strain>
    </source>
</reference>
<dbReference type="Proteomes" id="UP001595547">
    <property type="component" value="Unassembled WGS sequence"/>
</dbReference>
<name>A0ABV7J330_9RHOB</name>
<keyword evidence="2" id="KW-0805">Transcription regulation</keyword>
<proteinExistence type="inferred from homology"/>
<evidence type="ECO:0000256" key="2">
    <source>
        <dbReference type="ARBA" id="ARBA00023015"/>
    </source>
</evidence>
<dbReference type="Pfam" id="PF00126">
    <property type="entry name" value="HTH_1"/>
    <property type="match status" value="1"/>
</dbReference>
<dbReference type="RefSeq" id="WP_380073849.1">
    <property type="nucleotide sequence ID" value="NZ_JBHRTO010000001.1"/>
</dbReference>
<dbReference type="InterPro" id="IPR036390">
    <property type="entry name" value="WH_DNA-bd_sf"/>
</dbReference>
<keyword evidence="4" id="KW-0804">Transcription</keyword>
<keyword evidence="3" id="KW-0238">DNA-binding</keyword>
<evidence type="ECO:0000256" key="3">
    <source>
        <dbReference type="ARBA" id="ARBA00023125"/>
    </source>
</evidence>
<dbReference type="InterPro" id="IPR005119">
    <property type="entry name" value="LysR_subst-bd"/>
</dbReference>
<organism evidence="6 7">
    <name type="scientific">Cypionkella sinensis</name>
    <dbReference type="NCBI Taxonomy" id="1756043"/>
    <lineage>
        <taxon>Bacteria</taxon>
        <taxon>Pseudomonadati</taxon>
        <taxon>Pseudomonadota</taxon>
        <taxon>Alphaproteobacteria</taxon>
        <taxon>Rhodobacterales</taxon>
        <taxon>Paracoccaceae</taxon>
        <taxon>Cypionkella</taxon>
    </lineage>
</organism>
<accession>A0ABV7J330</accession>
<sequence length="297" mass="32557">MKRDELGDLSAFLAVIEAGSFTKAAAQMGTSQSALSHTVARLEARLGLRLLNRTTRRVGPTEAGEQLAATLRPCFDEIEARLASLSALRDKPAGLVRISSSALAAEMILWPMIEALAPDYPEVRIEVNVESRFTDIVAERFDAGVRLGESLDRDMIAVRIGPDMSMALVASPDYLGRHGSPSAPQDLVHHACINLRLPTMGNLYAWEFAQNGRPLNVRVEGPLTFNLPGLCLNAARAGLGLAFVPEPYVTEDLAQGRLVRLLAEWCPVFPGFHLYYPSRRQTSPAMALVVQRLRWRG</sequence>
<evidence type="ECO:0000259" key="5">
    <source>
        <dbReference type="PROSITE" id="PS50931"/>
    </source>
</evidence>
<dbReference type="InterPro" id="IPR036388">
    <property type="entry name" value="WH-like_DNA-bd_sf"/>
</dbReference>
<keyword evidence="7" id="KW-1185">Reference proteome</keyword>
<dbReference type="SUPFAM" id="SSF46785">
    <property type="entry name" value="Winged helix' DNA-binding domain"/>
    <property type="match status" value="1"/>
</dbReference>
<evidence type="ECO:0000313" key="7">
    <source>
        <dbReference type="Proteomes" id="UP001595547"/>
    </source>
</evidence>
<evidence type="ECO:0000313" key="6">
    <source>
        <dbReference type="EMBL" id="MFC3182268.1"/>
    </source>
</evidence>
<dbReference type="Gene3D" id="3.40.190.290">
    <property type="match status" value="1"/>
</dbReference>
<comment type="caution">
    <text evidence="6">The sequence shown here is derived from an EMBL/GenBank/DDBJ whole genome shotgun (WGS) entry which is preliminary data.</text>
</comment>
<comment type="similarity">
    <text evidence="1">Belongs to the LysR transcriptional regulatory family.</text>
</comment>
<dbReference type="PROSITE" id="PS50931">
    <property type="entry name" value="HTH_LYSR"/>
    <property type="match status" value="1"/>
</dbReference>
<dbReference type="SUPFAM" id="SSF53850">
    <property type="entry name" value="Periplasmic binding protein-like II"/>
    <property type="match status" value="1"/>
</dbReference>
<dbReference type="PANTHER" id="PTHR30537">
    <property type="entry name" value="HTH-TYPE TRANSCRIPTIONAL REGULATOR"/>
    <property type="match status" value="1"/>
</dbReference>
<dbReference type="CDD" id="cd08474">
    <property type="entry name" value="PBP2_CrgA_like_5"/>
    <property type="match status" value="1"/>
</dbReference>
<dbReference type="Gene3D" id="1.10.10.10">
    <property type="entry name" value="Winged helix-like DNA-binding domain superfamily/Winged helix DNA-binding domain"/>
    <property type="match status" value="1"/>
</dbReference>
<evidence type="ECO:0000256" key="4">
    <source>
        <dbReference type="ARBA" id="ARBA00023163"/>
    </source>
</evidence>
<gene>
    <name evidence="6" type="ORF">ACFOGH_14795</name>
</gene>
<dbReference type="InterPro" id="IPR000847">
    <property type="entry name" value="LysR_HTH_N"/>
</dbReference>
<dbReference type="PANTHER" id="PTHR30537:SF1">
    <property type="entry name" value="HTH-TYPE TRANSCRIPTIONAL REGULATOR PGRR"/>
    <property type="match status" value="1"/>
</dbReference>
<dbReference type="EMBL" id="JBHRTO010000001">
    <property type="protein sequence ID" value="MFC3182268.1"/>
    <property type="molecule type" value="Genomic_DNA"/>
</dbReference>
<evidence type="ECO:0000256" key="1">
    <source>
        <dbReference type="ARBA" id="ARBA00009437"/>
    </source>
</evidence>
<dbReference type="PRINTS" id="PR00039">
    <property type="entry name" value="HTHLYSR"/>
</dbReference>
<feature type="domain" description="HTH lysR-type" evidence="5">
    <location>
        <begin position="4"/>
        <end position="61"/>
    </location>
</feature>